<protein>
    <submittedName>
        <fullName evidence="3">Kinase-like domain-containing protein</fullName>
    </submittedName>
</protein>
<dbReference type="PANTHER" id="PTHR44329">
    <property type="entry name" value="SERINE/THREONINE-PROTEIN KINASE TNNI3K-RELATED"/>
    <property type="match status" value="1"/>
</dbReference>
<dbReference type="InterPro" id="IPR011009">
    <property type="entry name" value="Kinase-like_dom_sf"/>
</dbReference>
<evidence type="ECO:0000256" key="1">
    <source>
        <dbReference type="SAM" id="MobiDB-lite"/>
    </source>
</evidence>
<dbReference type="SUPFAM" id="SSF56112">
    <property type="entry name" value="Protein kinase-like (PK-like)"/>
    <property type="match status" value="1"/>
</dbReference>
<feature type="compositionally biased region" description="Basic and acidic residues" evidence="1">
    <location>
        <begin position="849"/>
        <end position="861"/>
    </location>
</feature>
<dbReference type="PROSITE" id="PS00108">
    <property type="entry name" value="PROTEIN_KINASE_ST"/>
    <property type="match status" value="1"/>
</dbReference>
<proteinExistence type="predicted"/>
<comment type="caution">
    <text evidence="3">The sequence shown here is derived from an EMBL/GenBank/DDBJ whole genome shotgun (WGS) entry which is preliminary data.</text>
</comment>
<feature type="region of interest" description="Disordered" evidence="1">
    <location>
        <begin position="75"/>
        <end position="104"/>
    </location>
</feature>
<dbReference type="InterPro" id="IPR051681">
    <property type="entry name" value="Ser/Thr_Kinases-Pseudokinases"/>
</dbReference>
<reference evidence="3" key="1">
    <citation type="submission" date="2017-08" db="EMBL/GenBank/DDBJ databases">
        <authorList>
            <person name="Polle J.E."/>
            <person name="Barry K."/>
            <person name="Cushman J."/>
            <person name="Schmutz J."/>
            <person name="Tran D."/>
            <person name="Hathwaick L.T."/>
            <person name="Yim W.C."/>
            <person name="Jenkins J."/>
            <person name="Mckie-Krisberg Z.M."/>
            <person name="Prochnik S."/>
            <person name="Lindquist E."/>
            <person name="Dockter R.B."/>
            <person name="Adam C."/>
            <person name="Molina H."/>
            <person name="Bunkerborg J."/>
            <person name="Jin E."/>
            <person name="Buchheim M."/>
            <person name="Magnuson J."/>
        </authorList>
    </citation>
    <scope>NUCLEOTIDE SEQUENCE</scope>
    <source>
        <strain evidence="3">CCAP 19/18</strain>
    </source>
</reference>
<organism evidence="3 4">
    <name type="scientific">Dunaliella salina</name>
    <name type="common">Green alga</name>
    <name type="synonym">Protococcus salinus</name>
    <dbReference type="NCBI Taxonomy" id="3046"/>
    <lineage>
        <taxon>Eukaryota</taxon>
        <taxon>Viridiplantae</taxon>
        <taxon>Chlorophyta</taxon>
        <taxon>core chlorophytes</taxon>
        <taxon>Chlorophyceae</taxon>
        <taxon>CS clade</taxon>
        <taxon>Chlamydomonadales</taxon>
        <taxon>Dunaliellaceae</taxon>
        <taxon>Dunaliella</taxon>
    </lineage>
</organism>
<dbReference type="InterPro" id="IPR008271">
    <property type="entry name" value="Ser/Thr_kinase_AS"/>
</dbReference>
<dbReference type="PROSITE" id="PS50011">
    <property type="entry name" value="PROTEIN_KINASE_DOM"/>
    <property type="match status" value="1"/>
</dbReference>
<gene>
    <name evidence="3" type="ORF">DUNSADRAFT_13294</name>
</gene>
<dbReference type="SMART" id="SM00220">
    <property type="entry name" value="S_TKc"/>
    <property type="match status" value="1"/>
</dbReference>
<feature type="compositionally biased region" description="Basic and acidic residues" evidence="1">
    <location>
        <begin position="19"/>
        <end position="30"/>
    </location>
</feature>
<dbReference type="Pfam" id="PF07714">
    <property type="entry name" value="PK_Tyr_Ser-Thr"/>
    <property type="match status" value="1"/>
</dbReference>
<dbReference type="Gene3D" id="3.30.200.20">
    <property type="entry name" value="Phosphorylase Kinase, domain 1"/>
    <property type="match status" value="1"/>
</dbReference>
<evidence type="ECO:0000259" key="2">
    <source>
        <dbReference type="PROSITE" id="PS50011"/>
    </source>
</evidence>
<dbReference type="InterPro" id="IPR001245">
    <property type="entry name" value="Ser-Thr/Tyr_kinase_cat_dom"/>
</dbReference>
<dbReference type="Proteomes" id="UP000815325">
    <property type="component" value="Unassembled WGS sequence"/>
</dbReference>
<dbReference type="PANTHER" id="PTHR44329:SF214">
    <property type="entry name" value="PROTEIN KINASE DOMAIN-CONTAINING PROTEIN"/>
    <property type="match status" value="1"/>
</dbReference>
<dbReference type="Gene3D" id="1.10.510.10">
    <property type="entry name" value="Transferase(Phosphotransferase) domain 1"/>
    <property type="match status" value="1"/>
</dbReference>
<name>A0ABQ7G9P0_DUNSA</name>
<dbReference type="InterPro" id="IPR000719">
    <property type="entry name" value="Prot_kinase_dom"/>
</dbReference>
<feature type="compositionally biased region" description="Polar residues" evidence="1">
    <location>
        <begin position="837"/>
        <end position="848"/>
    </location>
</feature>
<feature type="region of interest" description="Disordered" evidence="1">
    <location>
        <begin position="804"/>
        <end position="880"/>
    </location>
</feature>
<sequence length="880" mass="95440">MIVSSVAHLLSSLLLGNQEKQEEGQVKSTDKAAATASSKQGERKGAAKGEAALIKSKDGSMILAKPDAVEVVVSEGPTAPDGQNPATERISSTSDGLKSLSSNEADNVQDTLMKVSMLVQRFGEGRTERTTAIQALRKALDLISQDAQASFASVHVLPEALDSALMVALVGAPSEYVENNRLLQFGNSGRAVEIVVSQQKDYLGWHARSNTPAPSDWQQLHDQSGLMMLSAVPIKVSGTYLGLLTLGFKDTNKEKTGLSLWSAYMQLVAASLSSMVKDNGIQKHLALVKEVQLVPNLDALLHLLVESIRSMLGHQSNDHTWYKVALAANNSMAATVFDDLSQVPAPLMLRAPAATNNSSHSASILREVQAAGYVSSDIFNTRIIKPPTSVVVFPLKGEGQEVFGVVYCLSCINSNFSDISPKLREICEVLSPHVLNALTHKVAEDYEEVLFAQAGEGGSSHSLCQVTGITEKLNQKRTKSSMDFVENHGLGALQITHVLGEGGFAKVFCGLWRGLIVGVKVVCDDGENEKNVIKNAHEIAILRAISHPNIVQAFTCMTDVPVADLLRVCMVQAQPALFNSQVYQYLKSMDTKMCHIEVIDYCDVGNMGTALRNHIFQVPRADKMLATVAAAARNGLGSDGWLTEPSGNVYMHRLLLTLVEIASAMAYLHHMGIVHCDIKPGNVLLRSSHLDPRGFTTKLSDFGLSRVEDDEQASFPFNSCGTASYVAPEALICNRKVTSSVDVYAFGILLWEMYTGARPYGSMKQQQIVEEVVMRGLRPRFPPGTPRGYAELAQACWSGAATSRPSFEEVERSNRSGSARSGGGRPSNLGHHYPQHAMQQQRSASNVSEESKRSADKDRSLSRQSRSGIHREPSRQAQEC</sequence>
<feature type="region of interest" description="Disordered" evidence="1">
    <location>
        <begin position="16"/>
        <end position="51"/>
    </location>
</feature>
<feature type="compositionally biased region" description="Low complexity" evidence="1">
    <location>
        <begin position="91"/>
        <end position="102"/>
    </location>
</feature>
<keyword evidence="4" id="KW-1185">Reference proteome</keyword>
<feature type="domain" description="Protein kinase" evidence="2">
    <location>
        <begin position="493"/>
        <end position="834"/>
    </location>
</feature>
<dbReference type="EMBL" id="MU069957">
    <property type="protein sequence ID" value="KAF5831320.1"/>
    <property type="molecule type" value="Genomic_DNA"/>
</dbReference>
<accession>A0ABQ7G9P0</accession>
<evidence type="ECO:0000313" key="3">
    <source>
        <dbReference type="EMBL" id="KAF5831320.1"/>
    </source>
</evidence>
<evidence type="ECO:0000313" key="4">
    <source>
        <dbReference type="Proteomes" id="UP000815325"/>
    </source>
</evidence>